<reference evidence="2" key="2">
    <citation type="submission" date="2019-07" db="EMBL/GenBank/DDBJ databases">
        <authorList>
            <person name="Yang Y."/>
            <person name="Bocs S."/>
            <person name="Baudouin L."/>
        </authorList>
    </citation>
    <scope>NUCLEOTIDE SEQUENCE</scope>
    <source>
        <tissue evidence="2">Spear leaf of Hainan Tall coconut</tissue>
    </source>
</reference>
<feature type="region of interest" description="Disordered" evidence="1">
    <location>
        <begin position="47"/>
        <end position="115"/>
    </location>
</feature>
<proteinExistence type="predicted"/>
<feature type="region of interest" description="Disordered" evidence="1">
    <location>
        <begin position="163"/>
        <end position="223"/>
    </location>
</feature>
<feature type="compositionally biased region" description="Polar residues" evidence="1">
    <location>
        <begin position="48"/>
        <end position="69"/>
    </location>
</feature>
<feature type="compositionally biased region" description="Polar residues" evidence="1">
    <location>
        <begin position="277"/>
        <end position="297"/>
    </location>
</feature>
<name>A0A8K0HZ37_COCNU</name>
<dbReference type="EMBL" id="CM017873">
    <property type="protein sequence ID" value="KAG1330946.1"/>
    <property type="molecule type" value="Genomic_DNA"/>
</dbReference>
<feature type="compositionally biased region" description="Polar residues" evidence="1">
    <location>
        <begin position="163"/>
        <end position="183"/>
    </location>
</feature>
<dbReference type="AlphaFoldDB" id="A0A8K0HZ37"/>
<gene>
    <name evidence="2" type="ORF">COCNU_02G009140</name>
</gene>
<feature type="compositionally biased region" description="Pro residues" evidence="1">
    <location>
        <begin position="468"/>
        <end position="481"/>
    </location>
</feature>
<feature type="region of interest" description="Disordered" evidence="1">
    <location>
        <begin position="468"/>
        <end position="496"/>
    </location>
</feature>
<accession>A0A8K0HZ37</accession>
<comment type="caution">
    <text evidence="2">The sequence shown here is derived from an EMBL/GenBank/DDBJ whole genome shotgun (WGS) entry which is preliminary data.</text>
</comment>
<evidence type="ECO:0000256" key="1">
    <source>
        <dbReference type="SAM" id="MobiDB-lite"/>
    </source>
</evidence>
<keyword evidence="3" id="KW-1185">Reference proteome</keyword>
<sequence length="496" mass="54235">MLASGPRMRVRRSLTGASLRVRLGGYREGKVMMAPKHHLAFTPASRWVTRSSASEEQSEYTPSISTSAAQRPPPLISILQMVSTPPTSEPPPSSISPTHATPPASECASSSRIFSDPTRMAHVRNRQHQMMVQYDLKERLVGKTVMMAPKHHLAFTPASRWVTRSSASEEQSEYTPSISTSAAQRPPPLISILQMVSTPPTSEPPPSSISPTHATPPASECASSSRIFFDPTRMAHVRNRQHQMMVQYDLKERLVGKTVMMAPKHHLAFTPASRWVTRSSASEEQSEYTPSISTSAAQRPPPLISILQMVSTPPTSEPPPSSISPTHATPPASECASSSRIFSDPTRMAHVRNRQHQMMVQYDLKERLVGKTDQLDVLVSEDPDTSDPHDHLSQILGPKHSGRIRCSRKELEAALAWADHAATRADWAEERTSHLADIVRDMVSMLSVRFGGVFMSFGDILACIPSPALAPAPAPAPPPTRGPSLGDDDDVDLGDF</sequence>
<protein>
    <submittedName>
        <fullName evidence="2">Uncharacterized protein</fullName>
    </submittedName>
</protein>
<feature type="region of interest" description="Disordered" evidence="1">
    <location>
        <begin position="277"/>
        <end position="342"/>
    </location>
</feature>
<evidence type="ECO:0000313" key="2">
    <source>
        <dbReference type="EMBL" id="KAG1330946.1"/>
    </source>
</evidence>
<feature type="compositionally biased region" description="Acidic residues" evidence="1">
    <location>
        <begin position="486"/>
        <end position="496"/>
    </location>
</feature>
<evidence type="ECO:0000313" key="3">
    <source>
        <dbReference type="Proteomes" id="UP000797356"/>
    </source>
</evidence>
<reference evidence="2" key="1">
    <citation type="journal article" date="2017" name="Gigascience">
        <title>The genome draft of coconut (Cocos nucifera).</title>
        <authorList>
            <person name="Xiao Y."/>
            <person name="Xu P."/>
            <person name="Fan H."/>
            <person name="Baudouin L."/>
            <person name="Xia W."/>
            <person name="Bocs S."/>
            <person name="Xu J."/>
            <person name="Li Q."/>
            <person name="Guo A."/>
            <person name="Zhou L."/>
            <person name="Li J."/>
            <person name="Wu Y."/>
            <person name="Ma Z."/>
            <person name="Armero A."/>
            <person name="Issali A.E."/>
            <person name="Liu N."/>
            <person name="Peng M."/>
            <person name="Yang Y."/>
        </authorList>
    </citation>
    <scope>NUCLEOTIDE SEQUENCE</scope>
    <source>
        <tissue evidence="2">Spear leaf of Hainan Tall coconut</tissue>
    </source>
</reference>
<dbReference type="Proteomes" id="UP000797356">
    <property type="component" value="Chromosome 2"/>
</dbReference>
<organism evidence="2 3">
    <name type="scientific">Cocos nucifera</name>
    <name type="common">Coconut palm</name>
    <dbReference type="NCBI Taxonomy" id="13894"/>
    <lineage>
        <taxon>Eukaryota</taxon>
        <taxon>Viridiplantae</taxon>
        <taxon>Streptophyta</taxon>
        <taxon>Embryophyta</taxon>
        <taxon>Tracheophyta</taxon>
        <taxon>Spermatophyta</taxon>
        <taxon>Magnoliopsida</taxon>
        <taxon>Liliopsida</taxon>
        <taxon>Arecaceae</taxon>
        <taxon>Arecoideae</taxon>
        <taxon>Cocoseae</taxon>
        <taxon>Attaleinae</taxon>
        <taxon>Cocos</taxon>
    </lineage>
</organism>